<dbReference type="Proteomes" id="UP000095606">
    <property type="component" value="Unassembled WGS sequence"/>
</dbReference>
<keyword evidence="11" id="KW-1185">Reference proteome</keyword>
<comment type="similarity">
    <text evidence="5">Belongs to the TonB-dependent receptor family.</text>
</comment>
<dbReference type="GO" id="GO:0015344">
    <property type="term" value="F:siderophore uptake transmembrane transporter activity"/>
    <property type="evidence" value="ECO:0007669"/>
    <property type="project" value="TreeGrafter"/>
</dbReference>
<dbReference type="InterPro" id="IPR023997">
    <property type="entry name" value="TonB-dep_OMP_SusC/RagA_CS"/>
</dbReference>
<evidence type="ECO:0000256" key="4">
    <source>
        <dbReference type="ARBA" id="ARBA00023237"/>
    </source>
</evidence>
<evidence type="ECO:0000313" key="10">
    <source>
        <dbReference type="Proteomes" id="UP000095606"/>
    </source>
</evidence>
<feature type="domain" description="Secretin/TonB short N-terminal" evidence="7">
    <location>
        <begin position="50"/>
        <end position="101"/>
    </location>
</feature>
<dbReference type="AlphaFoldDB" id="A0A174JQB4"/>
<evidence type="ECO:0000256" key="6">
    <source>
        <dbReference type="SAM" id="SignalP"/>
    </source>
</evidence>
<keyword evidence="5" id="KW-0812">Transmembrane</keyword>
<keyword evidence="3 5" id="KW-0472">Membrane</keyword>
<keyword evidence="5" id="KW-1134">Transmembrane beta strand</keyword>
<dbReference type="RefSeq" id="WP_055269245.1">
    <property type="nucleotide sequence ID" value="NZ_CABMFH010000004.1"/>
</dbReference>
<keyword evidence="2 6" id="KW-0732">Signal</keyword>
<dbReference type="Pfam" id="PF07660">
    <property type="entry name" value="STN"/>
    <property type="match status" value="1"/>
</dbReference>
<dbReference type="PROSITE" id="PS52016">
    <property type="entry name" value="TONB_DEPENDENT_REC_3"/>
    <property type="match status" value="1"/>
</dbReference>
<evidence type="ECO:0000259" key="7">
    <source>
        <dbReference type="SMART" id="SM00965"/>
    </source>
</evidence>
<keyword evidence="8" id="KW-0675">Receptor</keyword>
<dbReference type="SUPFAM" id="SSF49464">
    <property type="entry name" value="Carboxypeptidase regulatory domain-like"/>
    <property type="match status" value="1"/>
</dbReference>
<dbReference type="EMBL" id="CZAE01000006">
    <property type="protein sequence ID" value="CUO99229.1"/>
    <property type="molecule type" value="Genomic_DNA"/>
</dbReference>
<dbReference type="Gene3D" id="2.60.40.1120">
    <property type="entry name" value="Carboxypeptidase-like, regulatory domain"/>
    <property type="match status" value="1"/>
</dbReference>
<dbReference type="InterPro" id="IPR011662">
    <property type="entry name" value="Secretin/TonB_short_N"/>
</dbReference>
<reference evidence="9" key="2">
    <citation type="submission" date="2022-08" db="EMBL/GenBank/DDBJ databases">
        <title>Genome Sequencing of Bacteroides fragilis Group Isolates with Nanopore Technology.</title>
        <authorList>
            <person name="Tisza M.J."/>
            <person name="Smith D."/>
            <person name="Dekker J.P."/>
        </authorList>
    </citation>
    <scope>NUCLEOTIDE SEQUENCE</scope>
    <source>
        <strain evidence="9">BFG-527</strain>
    </source>
</reference>
<dbReference type="Proteomes" id="UP001060104">
    <property type="component" value="Chromosome"/>
</dbReference>
<evidence type="ECO:0000256" key="3">
    <source>
        <dbReference type="ARBA" id="ARBA00023136"/>
    </source>
</evidence>
<proteinExistence type="inferred from homology"/>
<evidence type="ECO:0000256" key="5">
    <source>
        <dbReference type="PROSITE-ProRule" id="PRU01360"/>
    </source>
</evidence>
<comment type="subcellular location">
    <subcellularLocation>
        <location evidence="5">Cell outer membrane</location>
        <topology evidence="5">Multi-pass membrane protein</topology>
    </subcellularLocation>
</comment>
<dbReference type="SUPFAM" id="SSF56935">
    <property type="entry name" value="Porins"/>
    <property type="match status" value="1"/>
</dbReference>
<sequence length="349" mass="37488">MKRIKFLLLIFLIAILSPNLMSAQNSTLTLSMSDTPLNEILNKIEKKTNYSFQYSTQVIDVKQKRTIHVKNQPIEAVLNILLKGTDIQYHIKGKQIILNAGKKETKKTPAKSKGIVMDSKTREPIIGASITVEGEKTGSISDIDGRFEIEAPEYSRLCVSYMGYVTQLVPVKANSLLEVWMSEDTKVIDEVVVVGYGAVSKKNLTTAIAQVKPEKIPQAAASNINQLLMGRAAGLQAIVNSTQPDGKVNISIRGGENPIYVVDGIVMPSEAISTNGGETGLPSNVNRGGLAGLNPSDIESVEILKDASAAIYGIGAANGVILITTKKGKEGAPRCAHNGCMLNISLARD</sequence>
<evidence type="ECO:0000256" key="2">
    <source>
        <dbReference type="ARBA" id="ARBA00022729"/>
    </source>
</evidence>
<protein>
    <submittedName>
        <fullName evidence="8">Outer membrane receptor proteins, mostly Fe transport</fullName>
    </submittedName>
    <submittedName>
        <fullName evidence="9">TonB-dependent receptor plug domain-containing protein</fullName>
    </submittedName>
</protein>
<dbReference type="InterPro" id="IPR008969">
    <property type="entry name" value="CarboxyPept-like_regulatory"/>
</dbReference>
<feature type="signal peptide" evidence="6">
    <location>
        <begin position="1"/>
        <end position="23"/>
    </location>
</feature>
<gene>
    <name evidence="8" type="ORF">ERS852461_01601</name>
    <name evidence="9" type="ORF">NXY30_04175</name>
</gene>
<feature type="chain" id="PRO_5008025345" evidence="6">
    <location>
        <begin position="24"/>
        <end position="349"/>
    </location>
</feature>
<dbReference type="InterPro" id="IPR039426">
    <property type="entry name" value="TonB-dep_rcpt-like"/>
</dbReference>
<reference evidence="8 10" key="1">
    <citation type="submission" date="2015-09" db="EMBL/GenBank/DDBJ databases">
        <authorList>
            <consortium name="Pathogen Informatics"/>
        </authorList>
    </citation>
    <scope>NUCLEOTIDE SEQUENCE [LARGE SCALE GENOMIC DNA]</scope>
    <source>
        <strain evidence="8 10">2789STDY5834846</strain>
    </source>
</reference>
<dbReference type="PANTHER" id="PTHR30069">
    <property type="entry name" value="TONB-DEPENDENT OUTER MEMBRANE RECEPTOR"/>
    <property type="match status" value="1"/>
</dbReference>
<dbReference type="GO" id="GO:0009279">
    <property type="term" value="C:cell outer membrane"/>
    <property type="evidence" value="ECO:0007669"/>
    <property type="project" value="UniProtKB-SubCell"/>
</dbReference>
<dbReference type="NCBIfam" id="TIGR04057">
    <property type="entry name" value="SusC_RagA_signa"/>
    <property type="match status" value="1"/>
</dbReference>
<dbReference type="InterPro" id="IPR037066">
    <property type="entry name" value="Plug_dom_sf"/>
</dbReference>
<evidence type="ECO:0000313" key="11">
    <source>
        <dbReference type="Proteomes" id="UP001060104"/>
    </source>
</evidence>
<keyword evidence="4 5" id="KW-0998">Cell outer membrane</keyword>
<keyword evidence="1 5" id="KW-0813">Transport</keyword>
<accession>A0A174JQB4</accession>
<evidence type="ECO:0000313" key="8">
    <source>
        <dbReference type="EMBL" id="CUO99229.1"/>
    </source>
</evidence>
<evidence type="ECO:0000256" key="1">
    <source>
        <dbReference type="ARBA" id="ARBA00022448"/>
    </source>
</evidence>
<dbReference type="GO" id="GO:0044718">
    <property type="term" value="P:siderophore transmembrane transport"/>
    <property type="evidence" value="ECO:0007669"/>
    <property type="project" value="TreeGrafter"/>
</dbReference>
<dbReference type="SMART" id="SM00965">
    <property type="entry name" value="STN"/>
    <property type="match status" value="1"/>
</dbReference>
<organism evidence="8 10">
    <name type="scientific">Bacteroides faecis</name>
    <dbReference type="NCBI Taxonomy" id="674529"/>
    <lineage>
        <taxon>Bacteria</taxon>
        <taxon>Pseudomonadati</taxon>
        <taxon>Bacteroidota</taxon>
        <taxon>Bacteroidia</taxon>
        <taxon>Bacteroidales</taxon>
        <taxon>Bacteroidaceae</taxon>
        <taxon>Bacteroides</taxon>
    </lineage>
</organism>
<dbReference type="GeneID" id="69587848"/>
<dbReference type="Gene3D" id="3.55.50.30">
    <property type="match status" value="1"/>
</dbReference>
<name>A0A174JQB4_9BACE</name>
<evidence type="ECO:0000313" key="9">
    <source>
        <dbReference type="EMBL" id="UVQ75607.1"/>
    </source>
</evidence>
<dbReference type="Pfam" id="PF13715">
    <property type="entry name" value="CarbopepD_reg_2"/>
    <property type="match status" value="1"/>
</dbReference>
<dbReference type="PANTHER" id="PTHR30069:SF29">
    <property type="entry name" value="HEMOGLOBIN AND HEMOGLOBIN-HAPTOGLOBIN-BINDING PROTEIN 1-RELATED"/>
    <property type="match status" value="1"/>
</dbReference>
<dbReference type="Pfam" id="PF07715">
    <property type="entry name" value="Plug"/>
    <property type="match status" value="1"/>
</dbReference>
<dbReference type="Gene3D" id="2.170.130.10">
    <property type="entry name" value="TonB-dependent receptor, plug domain"/>
    <property type="match status" value="1"/>
</dbReference>
<dbReference type="InterPro" id="IPR012910">
    <property type="entry name" value="Plug_dom"/>
</dbReference>
<dbReference type="EMBL" id="CP103141">
    <property type="protein sequence ID" value="UVQ75607.1"/>
    <property type="molecule type" value="Genomic_DNA"/>
</dbReference>